<evidence type="ECO:0000313" key="8">
    <source>
        <dbReference type="EMBL" id="HIR62085.1"/>
    </source>
</evidence>
<dbReference type="InterPro" id="IPR006225">
    <property type="entry name" value="PsdUridine_synth_RluC/D"/>
</dbReference>
<dbReference type="InterPro" id="IPR002942">
    <property type="entry name" value="S4_RNA-bd"/>
</dbReference>
<evidence type="ECO:0000256" key="4">
    <source>
        <dbReference type="PROSITE-ProRule" id="PRU00182"/>
    </source>
</evidence>
<dbReference type="Pfam" id="PF00849">
    <property type="entry name" value="PseudoU_synth_2"/>
    <property type="match status" value="1"/>
</dbReference>
<feature type="domain" description="RNA-binding S4" evidence="7">
    <location>
        <begin position="50"/>
        <end position="111"/>
    </location>
</feature>
<comment type="caution">
    <text evidence="8">The sequence shown here is derived from an EMBL/GenBank/DDBJ whole genome shotgun (WGS) entry which is preliminary data.</text>
</comment>
<dbReference type="AlphaFoldDB" id="A0A9D1DZK0"/>
<dbReference type="GO" id="GO:0003723">
    <property type="term" value="F:RNA binding"/>
    <property type="evidence" value="ECO:0007669"/>
    <property type="project" value="UniProtKB-KW"/>
</dbReference>
<dbReference type="Proteomes" id="UP000886744">
    <property type="component" value="Unassembled WGS sequence"/>
</dbReference>
<proteinExistence type="inferred from homology"/>
<dbReference type="CDD" id="cd02869">
    <property type="entry name" value="PseudoU_synth_RluA_like"/>
    <property type="match status" value="1"/>
</dbReference>
<evidence type="ECO:0000256" key="2">
    <source>
        <dbReference type="ARBA" id="ARBA00023235"/>
    </source>
</evidence>
<dbReference type="InterPro" id="IPR006145">
    <property type="entry name" value="PsdUridine_synth_RsuA/RluA"/>
</dbReference>
<dbReference type="SUPFAM" id="SSF55120">
    <property type="entry name" value="Pseudouridine synthase"/>
    <property type="match status" value="1"/>
</dbReference>
<dbReference type="Pfam" id="PF01479">
    <property type="entry name" value="S4"/>
    <property type="match status" value="1"/>
</dbReference>
<reference evidence="8" key="1">
    <citation type="submission" date="2020-10" db="EMBL/GenBank/DDBJ databases">
        <authorList>
            <person name="Gilroy R."/>
        </authorList>
    </citation>
    <scope>NUCLEOTIDE SEQUENCE</scope>
    <source>
        <strain evidence="8">ChiHjej13B12-12457</strain>
    </source>
</reference>
<keyword evidence="2 5" id="KW-0413">Isomerase</keyword>
<dbReference type="GO" id="GO:0120159">
    <property type="term" value="F:rRNA pseudouridine synthase activity"/>
    <property type="evidence" value="ECO:0007669"/>
    <property type="project" value="UniProtKB-ARBA"/>
</dbReference>
<dbReference type="InterPro" id="IPR036986">
    <property type="entry name" value="S4_RNA-bd_sf"/>
</dbReference>
<evidence type="ECO:0000256" key="5">
    <source>
        <dbReference type="RuleBase" id="RU362028"/>
    </source>
</evidence>
<comment type="similarity">
    <text evidence="1 5">Belongs to the pseudouridine synthase RluA family.</text>
</comment>
<dbReference type="InterPro" id="IPR050188">
    <property type="entry name" value="RluA_PseudoU_synthase"/>
</dbReference>
<dbReference type="SUPFAM" id="SSF55174">
    <property type="entry name" value="Alpha-L RNA-binding motif"/>
    <property type="match status" value="1"/>
</dbReference>
<feature type="active site" evidence="3">
    <location>
        <position position="176"/>
    </location>
</feature>
<dbReference type="EC" id="5.4.99.-" evidence="5"/>
<dbReference type="CDD" id="cd00165">
    <property type="entry name" value="S4"/>
    <property type="match status" value="1"/>
</dbReference>
<dbReference type="EMBL" id="DVHI01000015">
    <property type="protein sequence ID" value="HIR62085.1"/>
    <property type="molecule type" value="Genomic_DNA"/>
</dbReference>
<evidence type="ECO:0000256" key="3">
    <source>
        <dbReference type="PIRSR" id="PIRSR606225-1"/>
    </source>
</evidence>
<comment type="function">
    <text evidence="5">Responsible for synthesis of pseudouridine from uracil.</text>
</comment>
<sequence>MSSSDLQPVPLPDPIAEEISQEDEDNPDEENDQGLFEHYHITVDRGQSLLRVDKFLAAHIMGASRNRIQQAIDAGYVYVGGTPVKANYRVKPLDDIRICLPYRRRGYEILPEKMDLDIRYEDDDVLVINKPAGLVVHPGCSHYTGTLINGLAWYLGRSQGPDAQDDRMGILVHRIDKDTSGTLLIAKNDEAQAYLARQFFVHSIERVYTAIVWGDMEEDSGTVTGDIGRDPSNRIRFKVVEDGTGKHAVTHWKVLERLGYVTVVECRLETGRTHQIRVHMNHIGHPLFNDSLYGGDRILKGTLYSRYRQFIDNCFEVLPRQALHAGTIGFIHPRTHEKIVVGSELPDDMKALIEKFRIFVNSRNS</sequence>
<dbReference type="PROSITE" id="PS50889">
    <property type="entry name" value="S4"/>
    <property type="match status" value="1"/>
</dbReference>
<keyword evidence="4" id="KW-0694">RNA-binding</keyword>
<reference evidence="8" key="2">
    <citation type="journal article" date="2021" name="PeerJ">
        <title>Extensive microbial diversity within the chicken gut microbiome revealed by metagenomics and culture.</title>
        <authorList>
            <person name="Gilroy R."/>
            <person name="Ravi A."/>
            <person name="Getino M."/>
            <person name="Pursley I."/>
            <person name="Horton D.L."/>
            <person name="Alikhan N.F."/>
            <person name="Baker D."/>
            <person name="Gharbi K."/>
            <person name="Hall N."/>
            <person name="Watson M."/>
            <person name="Adriaenssens E.M."/>
            <person name="Foster-Nyarko E."/>
            <person name="Jarju S."/>
            <person name="Secka A."/>
            <person name="Antonio M."/>
            <person name="Oren A."/>
            <person name="Chaudhuri R.R."/>
            <person name="La Ragione R."/>
            <person name="Hildebrand F."/>
            <person name="Pallen M.J."/>
        </authorList>
    </citation>
    <scope>NUCLEOTIDE SEQUENCE</scope>
    <source>
        <strain evidence="8">ChiHjej13B12-12457</strain>
    </source>
</reference>
<dbReference type="SMART" id="SM00363">
    <property type="entry name" value="S4"/>
    <property type="match status" value="1"/>
</dbReference>
<evidence type="ECO:0000259" key="7">
    <source>
        <dbReference type="SMART" id="SM00363"/>
    </source>
</evidence>
<comment type="catalytic activity">
    <reaction evidence="5">
        <text>a uridine in RNA = a pseudouridine in RNA</text>
        <dbReference type="Rhea" id="RHEA:48348"/>
        <dbReference type="Rhea" id="RHEA-COMP:12068"/>
        <dbReference type="Rhea" id="RHEA-COMP:12069"/>
        <dbReference type="ChEBI" id="CHEBI:65314"/>
        <dbReference type="ChEBI" id="CHEBI:65315"/>
    </reaction>
</comment>
<evidence type="ECO:0000256" key="6">
    <source>
        <dbReference type="SAM" id="MobiDB-lite"/>
    </source>
</evidence>
<dbReference type="Gene3D" id="3.30.2350.10">
    <property type="entry name" value="Pseudouridine synthase"/>
    <property type="match status" value="1"/>
</dbReference>
<accession>A0A9D1DZK0</accession>
<protein>
    <recommendedName>
        <fullName evidence="5">Pseudouridine synthase</fullName>
        <ecNumber evidence="5">5.4.99.-</ecNumber>
    </recommendedName>
</protein>
<organism evidence="8 9">
    <name type="scientific">Candidatus Coprenecus avistercoris</name>
    <dbReference type="NCBI Taxonomy" id="2840730"/>
    <lineage>
        <taxon>Bacteria</taxon>
        <taxon>Pseudomonadati</taxon>
        <taxon>Bacteroidota</taxon>
        <taxon>Bacteroidia</taxon>
        <taxon>Bacteroidales</taxon>
        <taxon>Rikenellaceae</taxon>
        <taxon>Rikenellaceae incertae sedis</taxon>
        <taxon>Candidatus Coprenecus</taxon>
    </lineage>
</organism>
<evidence type="ECO:0000313" key="9">
    <source>
        <dbReference type="Proteomes" id="UP000886744"/>
    </source>
</evidence>
<evidence type="ECO:0000256" key="1">
    <source>
        <dbReference type="ARBA" id="ARBA00010876"/>
    </source>
</evidence>
<feature type="compositionally biased region" description="Acidic residues" evidence="6">
    <location>
        <begin position="15"/>
        <end position="32"/>
    </location>
</feature>
<dbReference type="Gene3D" id="3.10.290.10">
    <property type="entry name" value="RNA-binding S4 domain"/>
    <property type="match status" value="1"/>
</dbReference>
<dbReference type="GO" id="GO:0000455">
    <property type="term" value="P:enzyme-directed rRNA pseudouridine synthesis"/>
    <property type="evidence" value="ECO:0007669"/>
    <property type="project" value="TreeGrafter"/>
</dbReference>
<gene>
    <name evidence="8" type="ORF">IAC94_00990</name>
</gene>
<feature type="region of interest" description="Disordered" evidence="6">
    <location>
        <begin position="1"/>
        <end position="32"/>
    </location>
</feature>
<dbReference type="PANTHER" id="PTHR21600">
    <property type="entry name" value="MITOCHONDRIAL RNA PSEUDOURIDINE SYNTHASE"/>
    <property type="match status" value="1"/>
</dbReference>
<name>A0A9D1DZK0_9BACT</name>
<dbReference type="InterPro" id="IPR020103">
    <property type="entry name" value="PsdUridine_synth_cat_dom_sf"/>
</dbReference>
<dbReference type="PANTHER" id="PTHR21600:SF44">
    <property type="entry name" value="RIBOSOMAL LARGE SUBUNIT PSEUDOURIDINE SYNTHASE D"/>
    <property type="match status" value="1"/>
</dbReference>
<dbReference type="NCBIfam" id="TIGR00005">
    <property type="entry name" value="rluA_subfam"/>
    <property type="match status" value="1"/>
</dbReference>